<feature type="domain" description="EngB-type G" evidence="8">
    <location>
        <begin position="358"/>
        <end position="533"/>
    </location>
</feature>
<keyword evidence="6" id="KW-0342">GTP-binding</keyword>
<dbReference type="PROSITE" id="PS51706">
    <property type="entry name" value="G_ENGB"/>
    <property type="match status" value="1"/>
</dbReference>
<dbReference type="Gene3D" id="3.40.50.300">
    <property type="entry name" value="P-loop containing nucleotide triphosphate hydrolases"/>
    <property type="match status" value="1"/>
</dbReference>
<keyword evidence="5" id="KW-0460">Magnesium</keyword>
<feature type="compositionally biased region" description="Basic and acidic residues" evidence="7">
    <location>
        <begin position="187"/>
        <end position="197"/>
    </location>
</feature>
<comment type="cofactor">
    <cofactor evidence="1">
        <name>Mg(2+)</name>
        <dbReference type="ChEBI" id="CHEBI:18420"/>
    </cofactor>
</comment>
<feature type="compositionally biased region" description="Basic and acidic residues" evidence="7">
    <location>
        <begin position="213"/>
        <end position="230"/>
    </location>
</feature>
<evidence type="ECO:0000256" key="6">
    <source>
        <dbReference type="ARBA" id="ARBA00023134"/>
    </source>
</evidence>
<evidence type="ECO:0000256" key="4">
    <source>
        <dbReference type="ARBA" id="ARBA00022741"/>
    </source>
</evidence>
<dbReference type="InterPro" id="IPR027417">
    <property type="entry name" value="P-loop_NTPase"/>
</dbReference>
<reference evidence="9 10" key="1">
    <citation type="submission" date="2024-01" db="EMBL/GenBank/DDBJ databases">
        <title>The genomes of 5 underutilized Papilionoideae crops provide insights into root nodulation and disease resistanc.</title>
        <authorList>
            <person name="Jiang F."/>
        </authorList>
    </citation>
    <scope>NUCLEOTIDE SEQUENCE [LARGE SCALE GENOMIC DNA]</scope>
    <source>
        <strain evidence="9">JINMINGXINNONG_FW02</strain>
        <tissue evidence="9">Leaves</tissue>
    </source>
</reference>
<dbReference type="AlphaFoldDB" id="A0AAN9QFB3"/>
<dbReference type="InterPro" id="IPR006073">
    <property type="entry name" value="GTP-bd"/>
</dbReference>
<dbReference type="InterPro" id="IPR019987">
    <property type="entry name" value="GTP-bd_ribosome_bio_YsxC"/>
</dbReference>
<keyword evidence="10" id="KW-1185">Reference proteome</keyword>
<comment type="caution">
    <text evidence="9">The sequence shown here is derived from an EMBL/GenBank/DDBJ whole genome shotgun (WGS) entry which is preliminary data.</text>
</comment>
<keyword evidence="4" id="KW-0547">Nucleotide-binding</keyword>
<organism evidence="9 10">
    <name type="scientific">Phaseolus coccineus</name>
    <name type="common">Scarlet runner bean</name>
    <name type="synonym">Phaseolus multiflorus</name>
    <dbReference type="NCBI Taxonomy" id="3886"/>
    <lineage>
        <taxon>Eukaryota</taxon>
        <taxon>Viridiplantae</taxon>
        <taxon>Streptophyta</taxon>
        <taxon>Embryophyta</taxon>
        <taxon>Tracheophyta</taxon>
        <taxon>Spermatophyta</taxon>
        <taxon>Magnoliopsida</taxon>
        <taxon>eudicotyledons</taxon>
        <taxon>Gunneridae</taxon>
        <taxon>Pentapetalae</taxon>
        <taxon>rosids</taxon>
        <taxon>fabids</taxon>
        <taxon>Fabales</taxon>
        <taxon>Fabaceae</taxon>
        <taxon>Papilionoideae</taxon>
        <taxon>50 kb inversion clade</taxon>
        <taxon>NPAAA clade</taxon>
        <taxon>indigoferoid/millettioid clade</taxon>
        <taxon>Phaseoleae</taxon>
        <taxon>Phaseolus</taxon>
    </lineage>
</organism>
<evidence type="ECO:0000256" key="2">
    <source>
        <dbReference type="ARBA" id="ARBA00009638"/>
    </source>
</evidence>
<evidence type="ECO:0000259" key="8">
    <source>
        <dbReference type="PROSITE" id="PS51706"/>
    </source>
</evidence>
<proteinExistence type="inferred from homology"/>
<feature type="region of interest" description="Disordered" evidence="7">
    <location>
        <begin position="155"/>
        <end position="236"/>
    </location>
</feature>
<evidence type="ECO:0000256" key="1">
    <source>
        <dbReference type="ARBA" id="ARBA00001946"/>
    </source>
</evidence>
<feature type="compositionally biased region" description="Basic and acidic residues" evidence="7">
    <location>
        <begin position="166"/>
        <end position="176"/>
    </location>
</feature>
<dbReference type="PANTHER" id="PTHR47560">
    <property type="entry name" value="EXPRESSED PROTEIN"/>
    <property type="match status" value="1"/>
</dbReference>
<dbReference type="SUPFAM" id="SSF52540">
    <property type="entry name" value="P-loop containing nucleoside triphosphate hydrolases"/>
    <property type="match status" value="1"/>
</dbReference>
<keyword evidence="3" id="KW-0479">Metal-binding</keyword>
<dbReference type="HAMAP" id="MF_00321">
    <property type="entry name" value="GTPase_EngB"/>
    <property type="match status" value="1"/>
</dbReference>
<feature type="compositionally biased region" description="Basic and acidic residues" evidence="7">
    <location>
        <begin position="83"/>
        <end position="93"/>
    </location>
</feature>
<feature type="region of interest" description="Disordered" evidence="7">
    <location>
        <begin position="74"/>
        <end position="134"/>
    </location>
</feature>
<dbReference type="GO" id="GO:0005525">
    <property type="term" value="F:GTP binding"/>
    <property type="evidence" value="ECO:0007669"/>
    <property type="project" value="UniProtKB-KW"/>
</dbReference>
<comment type="similarity">
    <text evidence="2">Belongs to the TRAFAC class TrmE-Era-EngA-EngB-Septin-like GTPase superfamily. EngB GTPase family.</text>
</comment>
<dbReference type="CDD" id="cd01876">
    <property type="entry name" value="YihA_EngB"/>
    <property type="match status" value="1"/>
</dbReference>
<feature type="region of interest" description="Disordered" evidence="7">
    <location>
        <begin position="1"/>
        <end position="23"/>
    </location>
</feature>
<name>A0AAN9QFB3_PHACN</name>
<evidence type="ECO:0000313" key="10">
    <source>
        <dbReference type="Proteomes" id="UP001374584"/>
    </source>
</evidence>
<evidence type="ECO:0000256" key="7">
    <source>
        <dbReference type="SAM" id="MobiDB-lite"/>
    </source>
</evidence>
<feature type="compositionally biased region" description="Basic and acidic residues" evidence="7">
    <location>
        <begin position="260"/>
        <end position="273"/>
    </location>
</feature>
<protein>
    <recommendedName>
        <fullName evidence="8">EngB-type G domain-containing protein</fullName>
    </recommendedName>
</protein>
<sequence length="656" mass="73996">MPSEDSLRQKLKKRTKHSFSGNSLRTKEDVISFEKNGVHRRGNESEGKLKKRVNFKGKQLSEEIEERGKLRTLDSSGKKKRVYAKEGRDKNGKFENGVATSKKTTLFKKGEKKVKADHVKGSSGHRTMWVPSKLRNVGSKVKRLTHMVKEREENLILATTKHKGRGKDEGKMKFVGEDDQGSGLVKRSRENKSELGKRKSHEVVCPSSFVKNKTRDKMGLDDDDAETLHDRPKKKKRVIKIDPHDISNKRLDDGIGVNGSKEEKEKESEKEPKMSMNAQFRAIQPGPSILSFVEKNLLGRRRTIDLKRAGYNIDLSAPLDNIPFSSSSEREKIEENVFRNKLEYFAAAKVSSSFPPPSLPEIAFAGRSNVGKSSLLNALTRQWGVVRTSEKPGLTQTINFFNLGTKLCLVDLPGYGFAYAKEEVKESWEELVKEYVSTRTGLKRVCLLIDTKWGMKPRDHELIELMERSKTKYQIVLTKTDVVFPIDVARRAMQIEESLLQNKSVVKPLMMVSSKSGAGIRSLRTVLANITRFAKRYRPTLDLKCAPHTRVFLNHILLSSSESKMCPLRFILVFLSATLAGFFVLRNLRSQTPTTDDDGDAVVVPSSPKISDSSDASSNATSKVRALVECGFWTFVDMASGRYLWRHLVSNSAKRS</sequence>
<dbReference type="PANTHER" id="PTHR47560:SF1">
    <property type="entry name" value="EXPRESSED PROTEIN"/>
    <property type="match status" value="1"/>
</dbReference>
<dbReference type="EMBL" id="JAYMYR010000011">
    <property type="protein sequence ID" value="KAK7333139.1"/>
    <property type="molecule type" value="Genomic_DNA"/>
</dbReference>
<dbReference type="GO" id="GO:0046872">
    <property type="term" value="F:metal ion binding"/>
    <property type="evidence" value="ECO:0007669"/>
    <property type="project" value="UniProtKB-KW"/>
</dbReference>
<dbReference type="Pfam" id="PF01926">
    <property type="entry name" value="MMR_HSR1"/>
    <property type="match status" value="1"/>
</dbReference>
<feature type="region of interest" description="Disordered" evidence="7">
    <location>
        <begin position="249"/>
        <end position="273"/>
    </location>
</feature>
<gene>
    <name evidence="9" type="ORF">VNO80_29903</name>
</gene>
<dbReference type="InterPro" id="IPR030393">
    <property type="entry name" value="G_ENGB_dom"/>
</dbReference>
<evidence type="ECO:0000256" key="5">
    <source>
        <dbReference type="ARBA" id="ARBA00022842"/>
    </source>
</evidence>
<dbReference type="Proteomes" id="UP001374584">
    <property type="component" value="Unassembled WGS sequence"/>
</dbReference>
<accession>A0AAN9QFB3</accession>
<evidence type="ECO:0000313" key="9">
    <source>
        <dbReference type="EMBL" id="KAK7333139.1"/>
    </source>
</evidence>
<dbReference type="NCBIfam" id="TIGR03598">
    <property type="entry name" value="GTPase_YsxC"/>
    <property type="match status" value="1"/>
</dbReference>
<evidence type="ECO:0000256" key="3">
    <source>
        <dbReference type="ARBA" id="ARBA00022723"/>
    </source>
</evidence>